<gene>
    <name evidence="1" type="ORF">SADFL11_00036230</name>
</gene>
<name>A0A5E8UXE9_ROSAD</name>
<proteinExistence type="predicted"/>
<evidence type="ECO:0000313" key="1">
    <source>
        <dbReference type="EMBL" id="RMX61845.1"/>
    </source>
</evidence>
<accession>A0A5E8UXE9</accession>
<dbReference type="AlphaFoldDB" id="A0A5E8UXE9"/>
<sequence length="61" mass="6920">MDMQLISPAEVCKRFGIGIATLARIRKRDESFPKPFKLSGSRIGFAEHELTAWLESRRAVT</sequence>
<comment type="caution">
    <text evidence="1">The sequence shown here is derived from an EMBL/GenBank/DDBJ whole genome shotgun (WGS) entry which is preliminary data.</text>
</comment>
<dbReference type="RefSeq" id="WP_040450520.1">
    <property type="nucleotide sequence ID" value="NZ_CM011002.1"/>
</dbReference>
<reference evidence="1 2" key="1">
    <citation type="submission" date="2008-01" db="EMBL/GenBank/DDBJ databases">
        <authorList>
            <person name="Wagner-Dobler I."/>
            <person name="Ferriera S."/>
            <person name="Johnson J."/>
            <person name="Kravitz S."/>
            <person name="Beeson K."/>
            <person name="Sutton G."/>
            <person name="Rogers Y.-H."/>
            <person name="Friedman R."/>
            <person name="Frazier M."/>
            <person name="Venter J.C."/>
        </authorList>
    </citation>
    <scope>NUCLEOTIDE SEQUENCE [LARGE SCALE GENOMIC DNA]</scope>
    <source>
        <strain evidence="2">DSM 17067 / NCIMB 14079 / DFL-11</strain>
    </source>
</reference>
<dbReference type="Pfam" id="PF05930">
    <property type="entry name" value="Phage_AlpA"/>
    <property type="match status" value="1"/>
</dbReference>
<evidence type="ECO:0000313" key="2">
    <source>
        <dbReference type="Proteomes" id="UP000004703"/>
    </source>
</evidence>
<dbReference type="Proteomes" id="UP000004703">
    <property type="component" value="Chromosome"/>
</dbReference>
<dbReference type="InterPro" id="IPR010260">
    <property type="entry name" value="AlpA"/>
</dbReference>
<reference evidence="1 2" key="2">
    <citation type="submission" date="2013-04" db="EMBL/GenBank/DDBJ databases">
        <authorList>
            <person name="Fiebig A."/>
            <person name="Pradella S."/>
            <person name="Wagner-Doebler I."/>
        </authorList>
    </citation>
    <scope>NUCLEOTIDE SEQUENCE [LARGE SCALE GENOMIC DNA]</scope>
    <source>
        <strain evidence="2">DSM 17067 / NCIMB 14079 / DFL-11</strain>
    </source>
</reference>
<organism evidence="1 2">
    <name type="scientific">Roseibium alexandrii (strain DSM 17067 / NCIMB 14079 / DFL-11)</name>
    <name type="common">Labrenzia alexandrii</name>
    <dbReference type="NCBI Taxonomy" id="244592"/>
    <lineage>
        <taxon>Bacteria</taxon>
        <taxon>Pseudomonadati</taxon>
        <taxon>Pseudomonadota</taxon>
        <taxon>Alphaproteobacteria</taxon>
        <taxon>Hyphomicrobiales</taxon>
        <taxon>Stappiaceae</taxon>
        <taxon>Roseibium</taxon>
    </lineage>
</organism>
<protein>
    <submittedName>
        <fullName evidence="1">Putative transcriptional regulator</fullName>
    </submittedName>
</protein>
<dbReference type="InterPro" id="IPR009061">
    <property type="entry name" value="DNA-bd_dom_put_sf"/>
</dbReference>
<dbReference type="SUPFAM" id="SSF46955">
    <property type="entry name" value="Putative DNA-binding domain"/>
    <property type="match status" value="1"/>
</dbReference>
<dbReference type="EMBL" id="ACCU02000003">
    <property type="protein sequence ID" value="RMX61845.1"/>
    <property type="molecule type" value="Genomic_DNA"/>
</dbReference>